<evidence type="ECO:0000313" key="1">
    <source>
        <dbReference type="EMBL" id="MBE1607205.1"/>
    </source>
</evidence>
<comment type="caution">
    <text evidence="1">The sequence shown here is derived from an EMBL/GenBank/DDBJ whole genome shotgun (WGS) entry which is preliminary data.</text>
</comment>
<dbReference type="Proteomes" id="UP000638648">
    <property type="component" value="Unassembled WGS sequence"/>
</dbReference>
<gene>
    <name evidence="1" type="ORF">HEB94_004053</name>
</gene>
<sequence length="74" mass="8115">MARIVLRVLMTSGDHLDLTYDEPEIAESDQVLEHLISELAGDAGVIRTRHGERLIVLYSRGVAGFEVSPRGAVL</sequence>
<accession>A0A927MUL9</accession>
<name>A0A927MUL9_9ACTN</name>
<reference evidence="1" key="1">
    <citation type="submission" date="2020-10" db="EMBL/GenBank/DDBJ databases">
        <title>Sequencing the genomes of 1000 actinobacteria strains.</title>
        <authorList>
            <person name="Klenk H.-P."/>
        </authorList>
    </citation>
    <scope>NUCLEOTIDE SEQUENCE</scope>
    <source>
        <strain evidence="1">DSM 45354</strain>
    </source>
</reference>
<keyword evidence="2" id="KW-1185">Reference proteome</keyword>
<protein>
    <submittedName>
        <fullName evidence="1">Uncharacterized protein</fullName>
    </submittedName>
</protein>
<evidence type="ECO:0000313" key="2">
    <source>
        <dbReference type="Proteomes" id="UP000638648"/>
    </source>
</evidence>
<organism evidence="1 2">
    <name type="scientific">Actinopolymorpha pittospori</name>
    <dbReference type="NCBI Taxonomy" id="648752"/>
    <lineage>
        <taxon>Bacteria</taxon>
        <taxon>Bacillati</taxon>
        <taxon>Actinomycetota</taxon>
        <taxon>Actinomycetes</taxon>
        <taxon>Propionibacteriales</taxon>
        <taxon>Actinopolymorphaceae</taxon>
        <taxon>Actinopolymorpha</taxon>
    </lineage>
</organism>
<dbReference type="RefSeq" id="WP_192751189.1">
    <property type="nucleotide sequence ID" value="NZ_BAABJL010000121.1"/>
</dbReference>
<dbReference type="EMBL" id="JADBEM010000001">
    <property type="protein sequence ID" value="MBE1607205.1"/>
    <property type="molecule type" value="Genomic_DNA"/>
</dbReference>
<dbReference type="AlphaFoldDB" id="A0A927MUL9"/>
<proteinExistence type="predicted"/>